<keyword evidence="1" id="KW-0732">Signal</keyword>
<accession>A0ABP7LXP3</accession>
<keyword evidence="3" id="KW-1185">Reference proteome</keyword>
<dbReference type="RefSeq" id="WP_345554829.1">
    <property type="nucleotide sequence ID" value="NZ_BAAAZA010000108.1"/>
</dbReference>
<dbReference type="EMBL" id="BAAAZA010000108">
    <property type="protein sequence ID" value="GAA3910600.1"/>
    <property type="molecule type" value="Genomic_DNA"/>
</dbReference>
<gene>
    <name evidence="2" type="ORF">GCM10022207_94750</name>
</gene>
<sequence>MKRIATIAAVAASVGFLLAGPNAVAAAPSHQAPAVATSCYGSAKSFSTDSADQWPQGANYATTTSNCADINVKPTSGMWVQTCFLGANFYCNKATWITGGTWGTAATGVLNGTAFYLQFDRPTHGLVAY</sequence>
<evidence type="ECO:0000313" key="2">
    <source>
        <dbReference type="EMBL" id="GAA3910600.1"/>
    </source>
</evidence>
<dbReference type="Proteomes" id="UP001501563">
    <property type="component" value="Unassembled WGS sequence"/>
</dbReference>
<comment type="caution">
    <text evidence="2">The sequence shown here is derived from an EMBL/GenBank/DDBJ whole genome shotgun (WGS) entry which is preliminary data.</text>
</comment>
<evidence type="ECO:0000256" key="1">
    <source>
        <dbReference type="SAM" id="SignalP"/>
    </source>
</evidence>
<name>A0ABP7LXP3_9ACTN</name>
<evidence type="ECO:0008006" key="4">
    <source>
        <dbReference type="Google" id="ProtNLM"/>
    </source>
</evidence>
<reference evidence="3" key="1">
    <citation type="journal article" date="2019" name="Int. J. Syst. Evol. Microbiol.">
        <title>The Global Catalogue of Microorganisms (GCM) 10K type strain sequencing project: providing services to taxonomists for standard genome sequencing and annotation.</title>
        <authorList>
            <consortium name="The Broad Institute Genomics Platform"/>
            <consortium name="The Broad Institute Genome Sequencing Center for Infectious Disease"/>
            <person name="Wu L."/>
            <person name="Ma J."/>
        </authorList>
    </citation>
    <scope>NUCLEOTIDE SEQUENCE [LARGE SCALE GENOMIC DNA]</scope>
    <source>
        <strain evidence="3">JCM 16578</strain>
    </source>
</reference>
<feature type="chain" id="PRO_5045987712" description="Secreted protein" evidence="1">
    <location>
        <begin position="27"/>
        <end position="129"/>
    </location>
</feature>
<protein>
    <recommendedName>
        <fullName evidence="4">Secreted protein</fullName>
    </recommendedName>
</protein>
<evidence type="ECO:0000313" key="3">
    <source>
        <dbReference type="Proteomes" id="UP001501563"/>
    </source>
</evidence>
<feature type="signal peptide" evidence="1">
    <location>
        <begin position="1"/>
        <end position="26"/>
    </location>
</feature>
<organism evidence="2 3">
    <name type="scientific">Streptomyces lannensis</name>
    <dbReference type="NCBI Taxonomy" id="766498"/>
    <lineage>
        <taxon>Bacteria</taxon>
        <taxon>Bacillati</taxon>
        <taxon>Actinomycetota</taxon>
        <taxon>Actinomycetes</taxon>
        <taxon>Kitasatosporales</taxon>
        <taxon>Streptomycetaceae</taxon>
        <taxon>Streptomyces</taxon>
    </lineage>
</organism>
<proteinExistence type="predicted"/>